<dbReference type="GO" id="GO:0046872">
    <property type="term" value="F:metal ion binding"/>
    <property type="evidence" value="ECO:0007669"/>
    <property type="project" value="InterPro"/>
</dbReference>
<protein>
    <recommendedName>
        <fullName evidence="2">ATP-grasp domain-containing protein</fullName>
    </recommendedName>
</protein>
<evidence type="ECO:0000259" key="2">
    <source>
        <dbReference type="PROSITE" id="PS50975"/>
    </source>
</evidence>
<reference evidence="3 4" key="1">
    <citation type="submission" date="2019-12" db="EMBL/GenBank/DDBJ databases">
        <title>Genomic-based taxomic classification of the family Erythrobacteraceae.</title>
        <authorList>
            <person name="Xu L."/>
        </authorList>
    </citation>
    <scope>NUCLEOTIDE SEQUENCE [LARGE SCALE GENOMIC DNA]</scope>
    <source>
        <strain evidence="3 4">MCCC 1K02066</strain>
    </source>
</reference>
<proteinExistence type="predicted"/>
<evidence type="ECO:0000313" key="4">
    <source>
        <dbReference type="Proteomes" id="UP000469159"/>
    </source>
</evidence>
<sequence>MAAVAPANERLDTSIPIILLGGRENTVAMVRNFGRLGVRVYVSGSRGCRAMRSRYCRGSFAVPGGTSAREYWRDLLTVRLRHSLAGAVVIANCDESMAFLASHDAELRPFYRLEEFSPALRLAMLDKFETLKLAQAAGLPTPRFWRMDRELEVADIQDELSFPLMVKPLDTARFSAQFGRKLFIVESGIGEVEDKVALCRAHGHAVMLVEMIPGPDKVLSSYYTYRTDTGRFLYDYTKTVVRRWPVNRGGATLHRTKQCPETARLGRQLFQRIGWAGIANVEFKRDARDGKLKIIEVNGRFTAAHRLVTESGAPIDLAVYCHLTGQRLPAFSTNYRRLRLWYPLQDLLALRDLRRRGELSLREWLRSITRERILLPYFSMRDPLPGLEDFAALLGRAVVRLLRPRSHVVEQPTKAGNP</sequence>
<dbReference type="InterPro" id="IPR011761">
    <property type="entry name" value="ATP-grasp"/>
</dbReference>
<gene>
    <name evidence="3" type="ORF">GRI75_06940</name>
</gene>
<feature type="domain" description="ATP-grasp" evidence="2">
    <location>
        <begin position="131"/>
        <end position="326"/>
    </location>
</feature>
<evidence type="ECO:0000313" key="3">
    <source>
        <dbReference type="EMBL" id="MXP41376.1"/>
    </source>
</evidence>
<dbReference type="AlphaFoldDB" id="A0A6I4USE4"/>
<evidence type="ECO:0000256" key="1">
    <source>
        <dbReference type="PROSITE-ProRule" id="PRU00409"/>
    </source>
</evidence>
<dbReference type="SUPFAM" id="SSF56059">
    <property type="entry name" value="Glutathione synthetase ATP-binding domain-like"/>
    <property type="match status" value="1"/>
</dbReference>
<keyword evidence="1" id="KW-0067">ATP-binding</keyword>
<keyword evidence="1" id="KW-0547">Nucleotide-binding</keyword>
<dbReference type="EMBL" id="WTYK01000003">
    <property type="protein sequence ID" value="MXP41376.1"/>
    <property type="molecule type" value="Genomic_DNA"/>
</dbReference>
<dbReference type="PROSITE" id="PS50975">
    <property type="entry name" value="ATP_GRASP"/>
    <property type="match status" value="1"/>
</dbReference>
<dbReference type="GO" id="GO:0005524">
    <property type="term" value="F:ATP binding"/>
    <property type="evidence" value="ECO:0007669"/>
    <property type="project" value="UniProtKB-UniRule"/>
</dbReference>
<keyword evidence="4" id="KW-1185">Reference proteome</keyword>
<comment type="caution">
    <text evidence="3">The sequence shown here is derived from an EMBL/GenBank/DDBJ whole genome shotgun (WGS) entry which is preliminary data.</text>
</comment>
<accession>A0A6I4USE4</accession>
<dbReference type="Proteomes" id="UP000469159">
    <property type="component" value="Unassembled WGS sequence"/>
</dbReference>
<organism evidence="3 4">
    <name type="scientific">Croceibacterium soli</name>
    <dbReference type="NCBI Taxonomy" id="1739690"/>
    <lineage>
        <taxon>Bacteria</taxon>
        <taxon>Pseudomonadati</taxon>
        <taxon>Pseudomonadota</taxon>
        <taxon>Alphaproteobacteria</taxon>
        <taxon>Sphingomonadales</taxon>
        <taxon>Erythrobacteraceae</taxon>
        <taxon>Croceibacterium</taxon>
    </lineage>
</organism>
<dbReference type="Gene3D" id="3.30.470.20">
    <property type="entry name" value="ATP-grasp fold, B domain"/>
    <property type="match status" value="2"/>
</dbReference>
<name>A0A6I4USE4_9SPHN</name>